<comment type="caution">
    <text evidence="7">The sequence shown here is derived from an EMBL/GenBank/DDBJ whole genome shotgun (WGS) entry which is preliminary data.</text>
</comment>
<keyword evidence="8" id="KW-1185">Reference proteome</keyword>
<sequence>MGKERKWRWKKTKPPRETKQEKEKMPISTDLKENEAILKERLGIGINFDVGVRTLRLLDRDLHLYFVTGLCDMEYVIELLKELMRLESNNREDRPDDVMETIENHLTHVQVEYKDTLDDCIVEVLSGLVFILVDGESRGIVIDVRNYPGRGPEEPDNEKVIRGARDGYTENIIESTALTRRRIRDERLRTEIMRIGDRSQTDVCLSYIDGIVDPEMVDIVRKELESIRIDGLPMAEKVVEEYIVDQGYTPFPLVRYTERPDVAAAHLLEGHILIIVDASPSVIITPTTLFHHVQHAEEYRQAPFIGTFIRWIRFFGIFASIFILPLWLLVVLEPQFLPDPFQYIGPSEDSNVSEFMQIFLAEIGIELLRLAAIHTPTPLATALGLVAALLIGEIAVEVGLFTSEVILYVALGAIGVFATPSYELGIAIKVMRLALLIAVVSFGSAGFVIATLIMFLLLVRLRVFNKPYLWPFLPFDAQSLWQIMVRTTVPSLRYRPRIVHPKDPIRQTSD</sequence>
<evidence type="ECO:0000313" key="7">
    <source>
        <dbReference type="EMBL" id="MFC5629021.1"/>
    </source>
</evidence>
<name>A0ABW0U8N9_9BACI</name>
<feature type="transmembrane region" description="Helical" evidence="6">
    <location>
        <begin position="434"/>
        <end position="459"/>
    </location>
</feature>
<evidence type="ECO:0000256" key="4">
    <source>
        <dbReference type="PIRNR" id="PIRNR005690"/>
    </source>
</evidence>
<reference evidence="8" key="1">
    <citation type="journal article" date="2019" name="Int. J. Syst. Evol. Microbiol.">
        <title>The Global Catalogue of Microorganisms (GCM) 10K type strain sequencing project: providing services to taxonomists for standard genome sequencing and annotation.</title>
        <authorList>
            <consortium name="The Broad Institute Genomics Platform"/>
            <consortium name="The Broad Institute Genome Sequencing Center for Infectious Disease"/>
            <person name="Wu L."/>
            <person name="Ma J."/>
        </authorList>
    </citation>
    <scope>NUCLEOTIDE SEQUENCE [LARGE SCALE GENOMIC DNA]</scope>
    <source>
        <strain evidence="8">CGMCC 1.15790</strain>
    </source>
</reference>
<keyword evidence="6" id="KW-0812">Transmembrane</keyword>
<organism evidence="7 8">
    <name type="scientific">Aliibacillus thermotolerans</name>
    <dbReference type="NCBI Taxonomy" id="1834418"/>
    <lineage>
        <taxon>Bacteria</taxon>
        <taxon>Bacillati</taxon>
        <taxon>Bacillota</taxon>
        <taxon>Bacilli</taxon>
        <taxon>Bacillales</taxon>
        <taxon>Bacillaceae</taxon>
        <taxon>Aliibacillus</taxon>
    </lineage>
</organism>
<protein>
    <submittedName>
        <fullName evidence="7">Spore germination protein</fullName>
    </submittedName>
</protein>
<evidence type="ECO:0000256" key="1">
    <source>
        <dbReference type="ARBA" id="ARBA00004141"/>
    </source>
</evidence>
<dbReference type="InterPro" id="IPR050768">
    <property type="entry name" value="UPF0353/GerABKA_families"/>
</dbReference>
<evidence type="ECO:0000313" key="8">
    <source>
        <dbReference type="Proteomes" id="UP001596143"/>
    </source>
</evidence>
<dbReference type="PANTHER" id="PTHR22550">
    <property type="entry name" value="SPORE GERMINATION PROTEIN"/>
    <property type="match status" value="1"/>
</dbReference>
<accession>A0ABW0U8N9</accession>
<evidence type="ECO:0000256" key="3">
    <source>
        <dbReference type="ARBA" id="ARBA00023136"/>
    </source>
</evidence>
<feature type="region of interest" description="Disordered" evidence="5">
    <location>
        <begin position="1"/>
        <end position="27"/>
    </location>
</feature>
<dbReference type="Proteomes" id="UP001596143">
    <property type="component" value="Unassembled WGS sequence"/>
</dbReference>
<dbReference type="PANTHER" id="PTHR22550:SF9">
    <property type="entry name" value="STAGE V SPORULATION PROTEIN AF"/>
    <property type="match status" value="1"/>
</dbReference>
<proteinExistence type="inferred from homology"/>
<dbReference type="RefSeq" id="WP_377902092.1">
    <property type="nucleotide sequence ID" value="NZ_JBHSPF010000045.1"/>
</dbReference>
<feature type="transmembrane region" description="Helical" evidence="6">
    <location>
        <begin position="311"/>
        <end position="332"/>
    </location>
</feature>
<comment type="subcellular location">
    <subcellularLocation>
        <location evidence="4">Cell membrane</location>
    </subcellularLocation>
    <subcellularLocation>
        <location evidence="1">Membrane</location>
        <topology evidence="1">Multi-pass membrane protein</topology>
    </subcellularLocation>
</comment>
<comment type="similarity">
    <text evidence="2 4">Belongs to the GerABKA family.</text>
</comment>
<feature type="transmembrane region" description="Helical" evidence="6">
    <location>
        <begin position="379"/>
        <end position="399"/>
    </location>
</feature>
<keyword evidence="3 4" id="KW-0472">Membrane</keyword>
<evidence type="ECO:0000256" key="2">
    <source>
        <dbReference type="ARBA" id="ARBA00005278"/>
    </source>
</evidence>
<dbReference type="Pfam" id="PF03323">
    <property type="entry name" value="GerA"/>
    <property type="match status" value="1"/>
</dbReference>
<dbReference type="EMBL" id="JBHSPF010000045">
    <property type="protein sequence ID" value="MFC5629021.1"/>
    <property type="molecule type" value="Genomic_DNA"/>
</dbReference>
<dbReference type="InterPro" id="IPR004995">
    <property type="entry name" value="Spore_Ger"/>
</dbReference>
<keyword evidence="6" id="KW-1133">Transmembrane helix</keyword>
<feature type="compositionally biased region" description="Basic residues" evidence="5">
    <location>
        <begin position="1"/>
        <end position="13"/>
    </location>
</feature>
<gene>
    <name evidence="7" type="ORF">ACFPTR_09060</name>
</gene>
<evidence type="ECO:0000256" key="5">
    <source>
        <dbReference type="SAM" id="MobiDB-lite"/>
    </source>
</evidence>
<evidence type="ECO:0000256" key="6">
    <source>
        <dbReference type="SAM" id="Phobius"/>
    </source>
</evidence>
<feature type="transmembrane region" description="Helical" evidence="6">
    <location>
        <begin position="405"/>
        <end position="422"/>
    </location>
</feature>
<feature type="compositionally biased region" description="Basic and acidic residues" evidence="5">
    <location>
        <begin position="14"/>
        <end position="27"/>
    </location>
</feature>
<dbReference type="PIRSF" id="PIRSF005690">
    <property type="entry name" value="GerBA"/>
    <property type="match status" value="1"/>
</dbReference>